<accession>A0ABS5ARI9</accession>
<gene>
    <name evidence="1" type="ORF">JOF53_007187</name>
</gene>
<reference evidence="1 2" key="1">
    <citation type="submission" date="2021-03" db="EMBL/GenBank/DDBJ databases">
        <title>Sequencing the genomes of 1000 actinobacteria strains.</title>
        <authorList>
            <person name="Klenk H.-P."/>
        </authorList>
    </citation>
    <scope>NUCLEOTIDE SEQUENCE [LARGE SCALE GENOMIC DNA]</scope>
    <source>
        <strain evidence="1 2">DSM 44580</strain>
    </source>
</reference>
<dbReference type="Proteomes" id="UP001519363">
    <property type="component" value="Unassembled WGS sequence"/>
</dbReference>
<organism evidence="1 2">
    <name type="scientific">Crossiella equi</name>
    <dbReference type="NCBI Taxonomy" id="130796"/>
    <lineage>
        <taxon>Bacteria</taxon>
        <taxon>Bacillati</taxon>
        <taxon>Actinomycetota</taxon>
        <taxon>Actinomycetes</taxon>
        <taxon>Pseudonocardiales</taxon>
        <taxon>Pseudonocardiaceae</taxon>
        <taxon>Crossiella</taxon>
    </lineage>
</organism>
<evidence type="ECO:0000313" key="2">
    <source>
        <dbReference type="Proteomes" id="UP001519363"/>
    </source>
</evidence>
<sequence>MSQVSRRPALPERARAMAGPWCCIQTKVVVRQPPARVSTSRNTEE</sequence>
<evidence type="ECO:0000313" key="1">
    <source>
        <dbReference type="EMBL" id="MBP2478315.1"/>
    </source>
</evidence>
<name>A0ABS5ARI9_9PSEU</name>
<proteinExistence type="predicted"/>
<protein>
    <submittedName>
        <fullName evidence="1">Uncharacterized protein</fullName>
    </submittedName>
</protein>
<comment type="caution">
    <text evidence="1">The sequence shown here is derived from an EMBL/GenBank/DDBJ whole genome shotgun (WGS) entry which is preliminary data.</text>
</comment>
<keyword evidence="2" id="KW-1185">Reference proteome</keyword>
<dbReference type="EMBL" id="JAGIOO010000001">
    <property type="protein sequence ID" value="MBP2478315.1"/>
    <property type="molecule type" value="Genomic_DNA"/>
</dbReference>